<proteinExistence type="predicted"/>
<evidence type="ECO:0000313" key="2">
    <source>
        <dbReference type="Proteomes" id="UP000199017"/>
    </source>
</evidence>
<evidence type="ECO:0000313" key="1">
    <source>
        <dbReference type="EMBL" id="SDJ02424.1"/>
    </source>
</evidence>
<gene>
    <name evidence="1" type="ORF">SAMN05216352_11921</name>
</gene>
<reference evidence="1 2" key="1">
    <citation type="submission" date="2016-10" db="EMBL/GenBank/DDBJ databases">
        <authorList>
            <person name="de Groot N.N."/>
        </authorList>
    </citation>
    <scope>NUCLEOTIDE SEQUENCE [LARGE SCALE GENOMIC DNA]</scope>
    <source>
        <strain evidence="2">P4B,CCM 7963,CECT 7998,DSM 25260,IBRC-M 10614,KCTC 13821</strain>
    </source>
</reference>
<dbReference type="AlphaFoldDB" id="A0A1G8QC99"/>
<name>A0A1G8QC99_9BACI</name>
<accession>A0A1G8QC99</accession>
<dbReference type="Proteomes" id="UP000199017">
    <property type="component" value="Unassembled WGS sequence"/>
</dbReference>
<dbReference type="STRING" id="930129.SAMN05216352_11921"/>
<protein>
    <submittedName>
        <fullName evidence="1">Uncharacterized protein</fullName>
    </submittedName>
</protein>
<keyword evidence="2" id="KW-1185">Reference proteome</keyword>
<organism evidence="1 2">
    <name type="scientific">Alteribacillus bidgolensis</name>
    <dbReference type="NCBI Taxonomy" id="930129"/>
    <lineage>
        <taxon>Bacteria</taxon>
        <taxon>Bacillati</taxon>
        <taxon>Bacillota</taxon>
        <taxon>Bacilli</taxon>
        <taxon>Bacillales</taxon>
        <taxon>Bacillaceae</taxon>
        <taxon>Alteribacillus</taxon>
    </lineage>
</organism>
<dbReference type="EMBL" id="FNDU01000019">
    <property type="protein sequence ID" value="SDJ02424.1"/>
    <property type="molecule type" value="Genomic_DNA"/>
</dbReference>
<sequence length="82" mass="9615">MELTYQVKDALVIRNQAQFHPVKYFQELVRVIQDKGGLIFEQARAIDITHQSQQEKGTLQENPRPILFNANKNFGIEENLFR</sequence>